<comment type="caution">
    <text evidence="9">The sequence shown here is derived from an EMBL/GenBank/DDBJ whole genome shotgun (WGS) entry which is preliminary data.</text>
</comment>
<keyword evidence="11" id="KW-1185">Reference proteome</keyword>
<dbReference type="GO" id="GO:0008720">
    <property type="term" value="F:D-lactate dehydrogenase (NAD+) activity"/>
    <property type="evidence" value="ECO:0007669"/>
    <property type="project" value="TreeGrafter"/>
</dbReference>
<keyword evidence="6" id="KW-0560">Oxidoreductase</keyword>
<dbReference type="InterPro" id="IPR036318">
    <property type="entry name" value="FAD-bd_PCMH-like_sf"/>
</dbReference>
<dbReference type="Pfam" id="PF02913">
    <property type="entry name" value="FAD-oxidase_C"/>
    <property type="match status" value="1"/>
</dbReference>
<dbReference type="AlphaFoldDB" id="A0A942T8E4"/>
<dbReference type="GO" id="GO:0071949">
    <property type="term" value="F:FAD binding"/>
    <property type="evidence" value="ECO:0007669"/>
    <property type="project" value="InterPro"/>
</dbReference>
<evidence type="ECO:0000256" key="1">
    <source>
        <dbReference type="ARBA" id="ARBA00001974"/>
    </source>
</evidence>
<evidence type="ECO:0000256" key="7">
    <source>
        <dbReference type="ARBA" id="ARBA00038897"/>
    </source>
</evidence>
<dbReference type="GO" id="GO:1903457">
    <property type="term" value="P:lactate catabolic process"/>
    <property type="evidence" value="ECO:0007669"/>
    <property type="project" value="TreeGrafter"/>
</dbReference>
<gene>
    <name evidence="10" type="ORF">KHB02_028960</name>
    <name evidence="9" type="ORF">KHB02_44090</name>
</gene>
<evidence type="ECO:0000256" key="6">
    <source>
        <dbReference type="ARBA" id="ARBA00023002"/>
    </source>
</evidence>
<dbReference type="Gene3D" id="1.10.45.10">
    <property type="entry name" value="Vanillyl-alcohol Oxidase, Chain A, domain 4"/>
    <property type="match status" value="1"/>
</dbReference>
<keyword evidence="4" id="KW-0274">FAD</keyword>
<keyword evidence="3" id="KW-0285">Flavoprotein</keyword>
<comment type="cofactor">
    <cofactor evidence="1">
        <name>FAD</name>
        <dbReference type="ChEBI" id="CHEBI:57692"/>
    </cofactor>
</comment>
<dbReference type="InterPro" id="IPR016169">
    <property type="entry name" value="FAD-bd_PCMH_sub2"/>
</dbReference>
<evidence type="ECO:0000256" key="4">
    <source>
        <dbReference type="ARBA" id="ARBA00022827"/>
    </source>
</evidence>
<protein>
    <recommendedName>
        <fullName evidence="7">D-lactate dehydrogenase (cytochrome)</fullName>
        <ecNumber evidence="7">1.1.2.4</ecNumber>
    </recommendedName>
</protein>
<evidence type="ECO:0000313" key="9">
    <source>
        <dbReference type="EMBL" id="MBS4188355.1"/>
    </source>
</evidence>
<accession>A0A942T8E4</accession>
<evidence type="ECO:0000256" key="2">
    <source>
        <dbReference type="ARBA" id="ARBA00008000"/>
    </source>
</evidence>
<reference evidence="9" key="1">
    <citation type="submission" date="2021-05" db="EMBL/GenBank/DDBJ databases">
        <title>Novel Bacillus species.</title>
        <authorList>
            <person name="Liu G."/>
        </authorList>
    </citation>
    <scope>NUCLEOTIDE SEQUENCE</scope>
    <source>
        <strain evidence="9 11">FJAT-50051</strain>
    </source>
</reference>
<feature type="domain" description="FAD-binding PCMH-type" evidence="8">
    <location>
        <begin position="35"/>
        <end position="212"/>
    </location>
</feature>
<sequence>MWLYDELLRIVGDAERVSVNGAVLEQHSKGISYHSPRMPDVVVFPVSKEEVSRIMRFANENKVAVVPFGAGSSLEGHIIPLNGGISLDFTLMNEIISVRPDDFIVTVQPGVTRNQLNQALKKYGLFFPVDPGADATIGGMTATNASGTNTVKYGVMRDQVLGLELVLADGSSIRTGGYSYKSSAGYNLTGLFVGSEGTLGVFTEIILKLQGIPETTIDIKATFPSIEAAGIAATVLLKAGLPIGKIELVDQKTIQAVNAFKNTSYREEPTLFMEFSGSEPEVTNSLEIVQEIIKDEQCVTFEFENDSIKRAQLWEARHQAALAIIAANPGKGHMVTDVCVPLSELSDALQYTRKIVDQYGIDAVIFGHVGDGNYHAVFSVDTQDEEHMKQVEEVHTQIVQYALSKGGTCTGEHGIGLGKKKFLQEEHGDTLSIMKGIKTMVDPNNILNPGKIFDNVPLSAPFELK</sequence>
<proteinExistence type="inferred from homology"/>
<dbReference type="Gene3D" id="3.30.465.10">
    <property type="match status" value="1"/>
</dbReference>
<dbReference type="Proteomes" id="UP000677265">
    <property type="component" value="Unassembled WGS sequence"/>
</dbReference>
<dbReference type="EC" id="1.1.2.4" evidence="7"/>
<dbReference type="InterPro" id="IPR016171">
    <property type="entry name" value="Vanillyl_alc_oxidase_C-sub2"/>
</dbReference>
<dbReference type="EMBL" id="JAGYPE020000113">
    <property type="protein sequence ID" value="MCH6269566.1"/>
    <property type="molecule type" value="Genomic_DNA"/>
</dbReference>
<name>A0A942T8E4_9BACI</name>
<evidence type="ECO:0000259" key="8">
    <source>
        <dbReference type="PROSITE" id="PS51387"/>
    </source>
</evidence>
<comment type="similarity">
    <text evidence="2">Belongs to the FAD-binding oxidoreductase/transferase type 4 family.</text>
</comment>
<dbReference type="InterPro" id="IPR016166">
    <property type="entry name" value="FAD-bd_PCMH"/>
</dbReference>
<dbReference type="EMBL" id="JAGYPE010000011">
    <property type="protein sequence ID" value="MBS4188355.1"/>
    <property type="molecule type" value="Genomic_DNA"/>
</dbReference>
<dbReference type="InterPro" id="IPR016164">
    <property type="entry name" value="FAD-linked_Oxase-like_C"/>
</dbReference>
<dbReference type="PANTHER" id="PTHR11748">
    <property type="entry name" value="D-LACTATE DEHYDROGENASE"/>
    <property type="match status" value="1"/>
</dbReference>
<dbReference type="Gene3D" id="3.30.70.2740">
    <property type="match status" value="1"/>
</dbReference>
<evidence type="ECO:0000313" key="10">
    <source>
        <dbReference type="EMBL" id="MCH6269566.1"/>
    </source>
</evidence>
<dbReference type="SUPFAM" id="SSF55103">
    <property type="entry name" value="FAD-linked oxidases, C-terminal domain"/>
    <property type="match status" value="1"/>
</dbReference>
<dbReference type="GO" id="GO:0004458">
    <property type="term" value="F:D-lactate dehydrogenase (cytochrome) activity"/>
    <property type="evidence" value="ECO:0007669"/>
    <property type="project" value="UniProtKB-EC"/>
</dbReference>
<dbReference type="FunFam" id="1.10.45.10:FF:000001">
    <property type="entry name" value="D-lactate dehydrogenase mitochondrial"/>
    <property type="match status" value="1"/>
</dbReference>
<organism evidence="9">
    <name type="scientific">Neobacillus citreus</name>
    <dbReference type="NCBI Taxonomy" id="2833578"/>
    <lineage>
        <taxon>Bacteria</taxon>
        <taxon>Bacillati</taxon>
        <taxon>Bacillota</taxon>
        <taxon>Bacilli</taxon>
        <taxon>Bacillales</taxon>
        <taxon>Bacillaceae</taxon>
        <taxon>Neobacillus</taxon>
    </lineage>
</organism>
<dbReference type="SUPFAM" id="SSF56176">
    <property type="entry name" value="FAD-binding/transporter-associated domain-like"/>
    <property type="match status" value="1"/>
</dbReference>
<evidence type="ECO:0000256" key="3">
    <source>
        <dbReference type="ARBA" id="ARBA00022630"/>
    </source>
</evidence>
<dbReference type="PANTHER" id="PTHR11748:SF111">
    <property type="entry name" value="D-LACTATE DEHYDROGENASE, MITOCHONDRIAL-RELATED"/>
    <property type="match status" value="1"/>
</dbReference>
<keyword evidence="5" id="KW-0809">Transit peptide</keyword>
<dbReference type="FunFam" id="3.30.70.2740:FF:000001">
    <property type="entry name" value="D-lactate dehydrogenase mitochondrial"/>
    <property type="match status" value="1"/>
</dbReference>
<evidence type="ECO:0000256" key="5">
    <source>
        <dbReference type="ARBA" id="ARBA00022946"/>
    </source>
</evidence>
<dbReference type="FunFam" id="3.30.465.10:FF:000016">
    <property type="entry name" value="probable D-lactate dehydrogenase, mitochondrial"/>
    <property type="match status" value="1"/>
</dbReference>
<dbReference type="InterPro" id="IPR006094">
    <property type="entry name" value="Oxid_FAD_bind_N"/>
</dbReference>
<dbReference type="Pfam" id="PF01565">
    <property type="entry name" value="FAD_binding_4"/>
    <property type="match status" value="1"/>
</dbReference>
<dbReference type="InterPro" id="IPR004113">
    <property type="entry name" value="FAD-bd_oxidored_4_C"/>
</dbReference>
<dbReference type="RefSeq" id="WP_213148159.1">
    <property type="nucleotide sequence ID" value="NZ_JAGYPE020000113.1"/>
</dbReference>
<dbReference type="PROSITE" id="PS51387">
    <property type="entry name" value="FAD_PCMH"/>
    <property type="match status" value="1"/>
</dbReference>
<evidence type="ECO:0000313" key="11">
    <source>
        <dbReference type="Proteomes" id="UP000677265"/>
    </source>
</evidence>